<protein>
    <submittedName>
        <fullName evidence="1">Uncharacterized protein</fullName>
    </submittedName>
</protein>
<comment type="caution">
    <text evidence="1">The sequence shown here is derived from an EMBL/GenBank/DDBJ whole genome shotgun (WGS) entry which is preliminary data.</text>
</comment>
<dbReference type="EMBL" id="BARV01009281">
    <property type="protein sequence ID" value="GAI14510.1"/>
    <property type="molecule type" value="Genomic_DNA"/>
</dbReference>
<evidence type="ECO:0000313" key="1">
    <source>
        <dbReference type="EMBL" id="GAI14510.1"/>
    </source>
</evidence>
<accession>X1MIJ1</accession>
<organism evidence="1">
    <name type="scientific">marine sediment metagenome</name>
    <dbReference type="NCBI Taxonomy" id="412755"/>
    <lineage>
        <taxon>unclassified sequences</taxon>
        <taxon>metagenomes</taxon>
        <taxon>ecological metagenomes</taxon>
    </lineage>
</organism>
<name>X1MIJ1_9ZZZZ</name>
<proteinExistence type="predicted"/>
<sequence>PNYKELEIRAIVSPDSSVFTPREVKIMEDLAFIYKDVKAWQMTEVTHLPKQPWDVTIKRRGENQPIDYLLDIDDKSLVDLDKARDSLKEHFEVVRNLGIEPTK</sequence>
<reference evidence="1" key="1">
    <citation type="journal article" date="2014" name="Front. Microbiol.">
        <title>High frequency of phylogenetically diverse reductive dehalogenase-homologous genes in deep subseafloor sedimentary metagenomes.</title>
        <authorList>
            <person name="Kawai M."/>
            <person name="Futagami T."/>
            <person name="Toyoda A."/>
            <person name="Takaki Y."/>
            <person name="Nishi S."/>
            <person name="Hori S."/>
            <person name="Arai W."/>
            <person name="Tsubouchi T."/>
            <person name="Morono Y."/>
            <person name="Uchiyama I."/>
            <person name="Ito T."/>
            <person name="Fujiyama A."/>
            <person name="Inagaki F."/>
            <person name="Takami H."/>
        </authorList>
    </citation>
    <scope>NUCLEOTIDE SEQUENCE</scope>
    <source>
        <strain evidence="1">Expedition CK06-06</strain>
    </source>
</reference>
<dbReference type="AlphaFoldDB" id="X1MIJ1"/>
<gene>
    <name evidence="1" type="ORF">S06H3_18370</name>
</gene>
<feature type="non-terminal residue" evidence="1">
    <location>
        <position position="1"/>
    </location>
</feature>